<dbReference type="Proteomes" id="UP000271031">
    <property type="component" value="Unassembled WGS sequence"/>
</dbReference>
<evidence type="ECO:0000256" key="5">
    <source>
        <dbReference type="ARBA" id="ARBA00022801"/>
    </source>
</evidence>
<keyword evidence="8 10" id="KW-0961">Cell wall biogenesis/degradation</keyword>
<dbReference type="CDD" id="cd16913">
    <property type="entry name" value="YkuD_like"/>
    <property type="match status" value="1"/>
</dbReference>
<feature type="active site" description="Nucleophile" evidence="10">
    <location>
        <position position="436"/>
    </location>
</feature>
<reference evidence="13 14" key="1">
    <citation type="submission" date="2018-10" db="EMBL/GenBank/DDBJ databases">
        <title>Phylogenomics of Brevibacillus.</title>
        <authorList>
            <person name="Dunlap C."/>
        </authorList>
    </citation>
    <scope>NUCLEOTIDE SEQUENCE [LARGE SCALE GENOMIC DNA]</scope>
    <source>
        <strain evidence="13 14">JCM 15716</strain>
    </source>
</reference>
<keyword evidence="5" id="KW-0378">Hydrolase</keyword>
<feature type="domain" description="L,D-TPase catalytic" evidence="12">
    <location>
        <begin position="351"/>
        <end position="460"/>
    </location>
</feature>
<dbReference type="PANTHER" id="PTHR30582:SF24">
    <property type="entry name" value="L,D-TRANSPEPTIDASE ERFK_SRFK-RELATED"/>
    <property type="match status" value="1"/>
</dbReference>
<feature type="repeat" description="TPR" evidence="9">
    <location>
        <begin position="37"/>
        <end position="70"/>
    </location>
</feature>
<dbReference type="InterPro" id="IPR011990">
    <property type="entry name" value="TPR-like_helical_dom_sf"/>
</dbReference>
<dbReference type="GO" id="GO:0008360">
    <property type="term" value="P:regulation of cell shape"/>
    <property type="evidence" value="ECO:0007669"/>
    <property type="project" value="UniProtKB-UniRule"/>
</dbReference>
<dbReference type="PANTHER" id="PTHR30582">
    <property type="entry name" value="L,D-TRANSPEPTIDASE"/>
    <property type="match status" value="1"/>
</dbReference>
<accession>A0A3M8DH13</accession>
<keyword evidence="3" id="KW-0328">Glycosyltransferase</keyword>
<dbReference type="UniPathway" id="UPA00219"/>
<evidence type="ECO:0000256" key="7">
    <source>
        <dbReference type="ARBA" id="ARBA00022984"/>
    </source>
</evidence>
<keyword evidence="9" id="KW-0802">TPR repeat</keyword>
<dbReference type="InterPro" id="IPR005490">
    <property type="entry name" value="LD_TPept_cat_dom"/>
</dbReference>
<dbReference type="GO" id="GO:0071972">
    <property type="term" value="F:peptidoglycan L,D-transpeptidase activity"/>
    <property type="evidence" value="ECO:0007669"/>
    <property type="project" value="TreeGrafter"/>
</dbReference>
<dbReference type="InterPro" id="IPR038063">
    <property type="entry name" value="Transpep_catalytic_dom"/>
</dbReference>
<comment type="similarity">
    <text evidence="2">Belongs to the YkuD family.</text>
</comment>
<dbReference type="GO" id="GO:0071555">
    <property type="term" value="P:cell wall organization"/>
    <property type="evidence" value="ECO:0007669"/>
    <property type="project" value="UniProtKB-UniRule"/>
</dbReference>
<dbReference type="PROSITE" id="PS50005">
    <property type="entry name" value="TPR"/>
    <property type="match status" value="1"/>
</dbReference>
<evidence type="ECO:0000256" key="9">
    <source>
        <dbReference type="PROSITE-ProRule" id="PRU00339"/>
    </source>
</evidence>
<feature type="active site" description="Proton donor/acceptor" evidence="10">
    <location>
        <position position="420"/>
    </location>
</feature>
<dbReference type="Pfam" id="PF03734">
    <property type="entry name" value="YkuD"/>
    <property type="match status" value="1"/>
</dbReference>
<evidence type="ECO:0000256" key="3">
    <source>
        <dbReference type="ARBA" id="ARBA00022676"/>
    </source>
</evidence>
<evidence type="ECO:0000256" key="6">
    <source>
        <dbReference type="ARBA" id="ARBA00022960"/>
    </source>
</evidence>
<dbReference type="RefSeq" id="WP_122919088.1">
    <property type="nucleotide sequence ID" value="NZ_RHHQ01000012.1"/>
</dbReference>
<evidence type="ECO:0000256" key="4">
    <source>
        <dbReference type="ARBA" id="ARBA00022679"/>
    </source>
</evidence>
<keyword evidence="4" id="KW-0808">Transferase</keyword>
<dbReference type="GO" id="GO:0018104">
    <property type="term" value="P:peptidoglycan-protein cross-linking"/>
    <property type="evidence" value="ECO:0007669"/>
    <property type="project" value="TreeGrafter"/>
</dbReference>
<evidence type="ECO:0000256" key="2">
    <source>
        <dbReference type="ARBA" id="ARBA00005992"/>
    </source>
</evidence>
<keyword evidence="7 10" id="KW-0573">Peptidoglycan synthesis</keyword>
<comment type="pathway">
    <text evidence="1 10">Cell wall biogenesis; peptidoglycan biosynthesis.</text>
</comment>
<gene>
    <name evidence="13" type="ORF">EDM56_17170</name>
</gene>
<dbReference type="GO" id="GO:0005576">
    <property type="term" value="C:extracellular region"/>
    <property type="evidence" value="ECO:0007669"/>
    <property type="project" value="TreeGrafter"/>
</dbReference>
<protein>
    <submittedName>
        <fullName evidence="13">L,D-transpeptidase</fullName>
    </submittedName>
</protein>
<comment type="caution">
    <text evidence="13">The sequence shown here is derived from an EMBL/GenBank/DDBJ whole genome shotgun (WGS) entry which is preliminary data.</text>
</comment>
<dbReference type="SUPFAM" id="SSF48452">
    <property type="entry name" value="TPR-like"/>
    <property type="match status" value="1"/>
</dbReference>
<evidence type="ECO:0000256" key="10">
    <source>
        <dbReference type="PROSITE-ProRule" id="PRU01373"/>
    </source>
</evidence>
<keyword evidence="11" id="KW-0812">Transmembrane</keyword>
<keyword evidence="6 10" id="KW-0133">Cell shape</keyword>
<evidence type="ECO:0000256" key="8">
    <source>
        <dbReference type="ARBA" id="ARBA00023316"/>
    </source>
</evidence>
<name>A0A3M8DH13_9BACL</name>
<keyword evidence="14" id="KW-1185">Reference proteome</keyword>
<organism evidence="13 14">
    <name type="scientific">Brevibacillus fluminis</name>
    <dbReference type="NCBI Taxonomy" id="511487"/>
    <lineage>
        <taxon>Bacteria</taxon>
        <taxon>Bacillati</taxon>
        <taxon>Bacillota</taxon>
        <taxon>Bacilli</taxon>
        <taxon>Bacillales</taxon>
        <taxon>Paenibacillaceae</taxon>
        <taxon>Brevibacillus</taxon>
    </lineage>
</organism>
<sequence length="494" mass="55712">MTKTDFLQAKATYLIANPTADEFTFYTHFVTAHPTLAIGWLMLGRELEKRGEPDKAFDAYRRAMHSRERNSFSEEARDAYQTMLRKRKEKRRSAWVWLRRGLLTLFTLLAVVLLPAANRSGEATPSLPATSSVEQAPVKKTSLRHTEVIAVSGSVSNDQLAEQMKRYLQSRRTYYDHPYTVIAVPEEEGVPLYTPLLFYQPQRMRGIVTYDPSSDTITAEKWFHAACDCGDDPLAASARKAYHEERVALEETLTLRNALYRTYQRTGKLPERLDDLARPYPANSLPAIPQLLVPPKQLGGGASQGALPGEARYIDFPYHPDALVGDNVWKSMSAVLPLPFYPEPAIPLEPMQLFVQQKMFKLQVMSGPHLVRQYPIGIGREERTPEGYFSILQKISQPGSATNAYGTRGMVFTSANHAIHGTNKPESIGHDVSLGCIRLHNADVEELYSFASPGTEVIISDQPKPQLNWKNPFRFYLPTDADEETPGIVYHWLN</sequence>
<dbReference type="GO" id="GO:0016757">
    <property type="term" value="F:glycosyltransferase activity"/>
    <property type="evidence" value="ECO:0007669"/>
    <property type="project" value="UniProtKB-KW"/>
</dbReference>
<dbReference type="EMBL" id="RHHQ01000012">
    <property type="protein sequence ID" value="RNB87390.1"/>
    <property type="molecule type" value="Genomic_DNA"/>
</dbReference>
<dbReference type="Gene3D" id="2.40.440.10">
    <property type="entry name" value="L,D-transpeptidase catalytic domain-like"/>
    <property type="match status" value="1"/>
</dbReference>
<dbReference type="SUPFAM" id="SSF141523">
    <property type="entry name" value="L,D-transpeptidase catalytic domain-like"/>
    <property type="match status" value="1"/>
</dbReference>
<dbReference type="Gene3D" id="1.25.40.10">
    <property type="entry name" value="Tetratricopeptide repeat domain"/>
    <property type="match status" value="1"/>
</dbReference>
<dbReference type="InterPro" id="IPR050979">
    <property type="entry name" value="LD-transpeptidase"/>
</dbReference>
<keyword evidence="11" id="KW-0472">Membrane</keyword>
<proteinExistence type="inferred from homology"/>
<evidence type="ECO:0000256" key="1">
    <source>
        <dbReference type="ARBA" id="ARBA00004752"/>
    </source>
</evidence>
<dbReference type="PROSITE" id="PS52029">
    <property type="entry name" value="LD_TPASE"/>
    <property type="match status" value="1"/>
</dbReference>
<evidence type="ECO:0000313" key="13">
    <source>
        <dbReference type="EMBL" id="RNB87390.1"/>
    </source>
</evidence>
<evidence type="ECO:0000259" key="12">
    <source>
        <dbReference type="PROSITE" id="PS52029"/>
    </source>
</evidence>
<dbReference type="AlphaFoldDB" id="A0A3M8DH13"/>
<evidence type="ECO:0000256" key="11">
    <source>
        <dbReference type="SAM" id="Phobius"/>
    </source>
</evidence>
<dbReference type="InterPro" id="IPR019734">
    <property type="entry name" value="TPR_rpt"/>
</dbReference>
<evidence type="ECO:0000313" key="14">
    <source>
        <dbReference type="Proteomes" id="UP000271031"/>
    </source>
</evidence>
<dbReference type="OrthoDB" id="9787225at2"/>
<keyword evidence="11" id="KW-1133">Transmembrane helix</keyword>
<feature type="transmembrane region" description="Helical" evidence="11">
    <location>
        <begin position="97"/>
        <end position="117"/>
    </location>
</feature>